<evidence type="ECO:0000259" key="10">
    <source>
        <dbReference type="PROSITE" id="PS51710"/>
    </source>
</evidence>
<evidence type="ECO:0000256" key="1">
    <source>
        <dbReference type="ARBA" id="ARBA00007699"/>
    </source>
</evidence>
<reference evidence="12" key="2">
    <citation type="submission" date="2021-04" db="EMBL/GenBank/DDBJ databases">
        <authorList>
            <person name="Gilroy R."/>
        </authorList>
    </citation>
    <scope>NUCLEOTIDE SEQUENCE</scope>
    <source>
        <strain evidence="12">687</strain>
    </source>
</reference>
<dbReference type="InterPro" id="IPR031167">
    <property type="entry name" value="G_OBG"/>
</dbReference>
<dbReference type="Proteomes" id="UP000824150">
    <property type="component" value="Unassembled WGS sequence"/>
</dbReference>
<proteinExistence type="inferred from homology"/>
<dbReference type="InterPro" id="IPR045086">
    <property type="entry name" value="OBG_GTPase"/>
</dbReference>
<evidence type="ECO:0000256" key="2">
    <source>
        <dbReference type="ARBA" id="ARBA00022490"/>
    </source>
</evidence>
<dbReference type="PROSITE" id="PS51883">
    <property type="entry name" value="OBG"/>
    <property type="match status" value="1"/>
</dbReference>
<comment type="caution">
    <text evidence="12">The sequence shown here is derived from an EMBL/GenBank/DDBJ whole genome shotgun (WGS) entry which is preliminary data.</text>
</comment>
<evidence type="ECO:0000256" key="3">
    <source>
        <dbReference type="ARBA" id="ARBA00022723"/>
    </source>
</evidence>
<dbReference type="GO" id="GO:0005737">
    <property type="term" value="C:cytoplasm"/>
    <property type="evidence" value="ECO:0007669"/>
    <property type="project" value="UniProtKB-SubCell"/>
</dbReference>
<dbReference type="Pfam" id="PF01926">
    <property type="entry name" value="MMR_HSR1"/>
    <property type="match status" value="1"/>
</dbReference>
<gene>
    <name evidence="12" type="primary">obgE</name>
    <name evidence="8" type="synonym">obg</name>
    <name evidence="12" type="ORF">IAA31_00305</name>
</gene>
<feature type="region of interest" description="Disordered" evidence="9">
    <location>
        <begin position="342"/>
        <end position="383"/>
    </location>
</feature>
<dbReference type="PANTHER" id="PTHR11702:SF31">
    <property type="entry name" value="MITOCHONDRIAL RIBOSOME-ASSOCIATED GTPASE 2"/>
    <property type="match status" value="1"/>
</dbReference>
<evidence type="ECO:0000313" key="13">
    <source>
        <dbReference type="Proteomes" id="UP000824150"/>
    </source>
</evidence>
<dbReference type="SUPFAM" id="SSF52540">
    <property type="entry name" value="P-loop containing nucleoside triphosphate hydrolases"/>
    <property type="match status" value="1"/>
</dbReference>
<organism evidence="12 13">
    <name type="scientific">Candidatus Anaerobiospirillum merdipullorum</name>
    <dbReference type="NCBI Taxonomy" id="2838450"/>
    <lineage>
        <taxon>Bacteria</taxon>
        <taxon>Pseudomonadati</taxon>
        <taxon>Pseudomonadota</taxon>
        <taxon>Gammaproteobacteria</taxon>
        <taxon>Aeromonadales</taxon>
        <taxon>Succinivibrionaceae</taxon>
        <taxon>Anaerobiospirillum</taxon>
    </lineage>
</organism>
<dbReference type="NCBIfam" id="NF008954">
    <property type="entry name" value="PRK12296.1"/>
    <property type="match status" value="1"/>
</dbReference>
<dbReference type="GO" id="GO:0000287">
    <property type="term" value="F:magnesium ion binding"/>
    <property type="evidence" value="ECO:0007669"/>
    <property type="project" value="InterPro"/>
</dbReference>
<dbReference type="NCBIfam" id="NF008956">
    <property type="entry name" value="PRK12299.1"/>
    <property type="match status" value="1"/>
</dbReference>
<dbReference type="PRINTS" id="PR00326">
    <property type="entry name" value="GTP1OBG"/>
</dbReference>
<reference evidence="12" key="1">
    <citation type="journal article" date="2021" name="PeerJ">
        <title>Extensive microbial diversity within the chicken gut microbiome revealed by metagenomics and culture.</title>
        <authorList>
            <person name="Gilroy R."/>
            <person name="Ravi A."/>
            <person name="Getino M."/>
            <person name="Pursley I."/>
            <person name="Horton D.L."/>
            <person name="Alikhan N.F."/>
            <person name="Baker D."/>
            <person name="Gharbi K."/>
            <person name="Hall N."/>
            <person name="Watson M."/>
            <person name="Adriaenssens E.M."/>
            <person name="Foster-Nyarko E."/>
            <person name="Jarju S."/>
            <person name="Secka A."/>
            <person name="Antonio M."/>
            <person name="Oren A."/>
            <person name="Chaudhuri R.R."/>
            <person name="La Ragione R."/>
            <person name="Hildebrand F."/>
            <person name="Pallen M.J."/>
        </authorList>
    </citation>
    <scope>NUCLEOTIDE SEQUENCE</scope>
    <source>
        <strain evidence="12">687</strain>
    </source>
</reference>
<dbReference type="InterPro" id="IPR036726">
    <property type="entry name" value="GTP1_OBG_dom_sf"/>
</dbReference>
<feature type="compositionally biased region" description="Polar residues" evidence="9">
    <location>
        <begin position="129"/>
        <end position="145"/>
    </location>
</feature>
<evidence type="ECO:0000256" key="6">
    <source>
        <dbReference type="ARBA" id="ARBA00022842"/>
    </source>
</evidence>
<comment type="subunit">
    <text evidence="8">Monomer.</text>
</comment>
<evidence type="ECO:0000256" key="4">
    <source>
        <dbReference type="ARBA" id="ARBA00022741"/>
    </source>
</evidence>
<feature type="binding site" evidence="8">
    <location>
        <begin position="213"/>
        <end position="216"/>
    </location>
    <ligand>
        <name>GTP</name>
        <dbReference type="ChEBI" id="CHEBI:37565"/>
    </ligand>
</feature>
<dbReference type="FunFam" id="2.70.210.12:FF:000001">
    <property type="entry name" value="GTPase Obg"/>
    <property type="match status" value="1"/>
</dbReference>
<dbReference type="Gene3D" id="2.70.210.12">
    <property type="entry name" value="GTP1/OBG domain"/>
    <property type="match status" value="1"/>
</dbReference>
<feature type="binding site" evidence="8">
    <location>
        <position position="173"/>
    </location>
    <ligand>
        <name>Mg(2+)</name>
        <dbReference type="ChEBI" id="CHEBI:18420"/>
    </ligand>
</feature>
<dbReference type="PROSITE" id="PS51710">
    <property type="entry name" value="G_OBG"/>
    <property type="match status" value="1"/>
</dbReference>
<dbReference type="InterPro" id="IPR006169">
    <property type="entry name" value="GTP1_OBG_dom"/>
</dbReference>
<dbReference type="NCBIfam" id="NF008955">
    <property type="entry name" value="PRK12297.1"/>
    <property type="match status" value="1"/>
</dbReference>
<feature type="binding site" evidence="8">
    <location>
        <begin position="166"/>
        <end position="173"/>
    </location>
    <ligand>
        <name>GTP</name>
        <dbReference type="ChEBI" id="CHEBI:37565"/>
    </ligand>
</feature>
<sequence length="383" mass="41532">MKFVDEAFIRVEAGDGGNGVVSFRREKYIPRGGPDGGDGGDGGNVLLQADNNLNTLVDYRFTKFYQAGRGENGSSADCTGARGADITLKVPVGTRVTDEDTGERLGDLTVAGQVLLVARGGRHGFGNTHFKSSVNRAPRQKTNGTKGERRQLRLELLLAADVGLVGLPNAGKSTFIRAVSAARPKVADYPFTTLVPNLGVVKSGQGESFVIADVPGLIAGASEGAGLGHRFLRHLERCRVLLHLVDVLPPDGSDPVENVLVIEKELAQYATALYEKPRFLALNKCDLISDDEAQDLLARILERMEVKPERTFIISALNQTAVKELVFALQDLVDRVKAEATAQTQDAQSQSETFVWTEPEPAPEHQHTQADDEDEGPEFIYQR</sequence>
<dbReference type="GO" id="GO:0005525">
    <property type="term" value="F:GTP binding"/>
    <property type="evidence" value="ECO:0007669"/>
    <property type="project" value="UniProtKB-UniRule"/>
</dbReference>
<evidence type="ECO:0000256" key="9">
    <source>
        <dbReference type="SAM" id="MobiDB-lite"/>
    </source>
</evidence>
<dbReference type="Gene3D" id="3.40.50.300">
    <property type="entry name" value="P-loop containing nucleotide triphosphate hydrolases"/>
    <property type="match status" value="1"/>
</dbReference>
<keyword evidence="4 8" id="KW-0547">Nucleotide-binding</keyword>
<comment type="subcellular location">
    <subcellularLocation>
        <location evidence="8">Cytoplasm</location>
    </subcellularLocation>
</comment>
<dbReference type="HAMAP" id="MF_01454">
    <property type="entry name" value="GTPase_Obg"/>
    <property type="match status" value="1"/>
</dbReference>
<feature type="compositionally biased region" description="Low complexity" evidence="9">
    <location>
        <begin position="342"/>
        <end position="353"/>
    </location>
</feature>
<evidence type="ECO:0000313" key="12">
    <source>
        <dbReference type="EMBL" id="MBU3825925.1"/>
    </source>
</evidence>
<feature type="domain" description="OBG-type G" evidence="10">
    <location>
        <begin position="160"/>
        <end position="334"/>
    </location>
</feature>
<comment type="function">
    <text evidence="8">An essential GTPase which binds GTP, GDP and possibly (p)ppGpp with moderate affinity, with high nucleotide exchange rates and a fairly low GTP hydrolysis rate. Plays a role in control of the cell cycle, stress response, ribosome biogenesis and in those bacteria that undergo differentiation, in morphogenesis control.</text>
</comment>
<feature type="binding site" evidence="8">
    <location>
        <begin position="191"/>
        <end position="195"/>
    </location>
    <ligand>
        <name>GTP</name>
        <dbReference type="ChEBI" id="CHEBI:37565"/>
    </ligand>
</feature>
<feature type="binding site" evidence="8">
    <location>
        <position position="193"/>
    </location>
    <ligand>
        <name>Mg(2+)</name>
        <dbReference type="ChEBI" id="CHEBI:18420"/>
    </ligand>
</feature>
<keyword evidence="6 8" id="KW-0460">Magnesium</keyword>
<dbReference type="AlphaFoldDB" id="A0A9E2KL23"/>
<dbReference type="InterPro" id="IPR006073">
    <property type="entry name" value="GTP-bd"/>
</dbReference>
<feature type="binding site" evidence="8">
    <location>
        <begin position="315"/>
        <end position="317"/>
    </location>
    <ligand>
        <name>GTP</name>
        <dbReference type="ChEBI" id="CHEBI:37565"/>
    </ligand>
</feature>
<evidence type="ECO:0000259" key="11">
    <source>
        <dbReference type="PROSITE" id="PS51883"/>
    </source>
</evidence>
<feature type="region of interest" description="Disordered" evidence="9">
    <location>
        <begin position="127"/>
        <end position="147"/>
    </location>
</feature>
<accession>A0A9E2KL23</accession>
<comment type="cofactor">
    <cofactor evidence="8">
        <name>Mg(2+)</name>
        <dbReference type="ChEBI" id="CHEBI:18420"/>
    </cofactor>
</comment>
<evidence type="ECO:0000256" key="7">
    <source>
        <dbReference type="ARBA" id="ARBA00023134"/>
    </source>
</evidence>
<dbReference type="GO" id="GO:0043022">
    <property type="term" value="F:ribosome binding"/>
    <property type="evidence" value="ECO:0007669"/>
    <property type="project" value="UniProtKB-ARBA"/>
</dbReference>
<name>A0A9E2KL23_9GAMM</name>
<dbReference type="EC" id="3.6.5.-" evidence="8"/>
<dbReference type="GO" id="GO:0003924">
    <property type="term" value="F:GTPase activity"/>
    <property type="evidence" value="ECO:0007669"/>
    <property type="project" value="UniProtKB-UniRule"/>
</dbReference>
<dbReference type="InterPro" id="IPR027417">
    <property type="entry name" value="P-loop_NTPase"/>
</dbReference>
<keyword evidence="7 8" id="KW-0342">GTP-binding</keyword>
<dbReference type="PIRSF" id="PIRSF002401">
    <property type="entry name" value="GTP_bd_Obg/CgtA"/>
    <property type="match status" value="1"/>
</dbReference>
<feature type="binding site" evidence="8">
    <location>
        <begin position="283"/>
        <end position="286"/>
    </location>
    <ligand>
        <name>GTP</name>
        <dbReference type="ChEBI" id="CHEBI:37565"/>
    </ligand>
</feature>
<dbReference type="Pfam" id="PF01018">
    <property type="entry name" value="GTP1_OBG"/>
    <property type="match status" value="1"/>
</dbReference>
<protein>
    <recommendedName>
        <fullName evidence="8">GTPase Obg</fullName>
        <ecNumber evidence="8">3.6.5.-</ecNumber>
    </recommendedName>
    <alternativeName>
        <fullName evidence="8">GTP-binding protein Obg</fullName>
    </alternativeName>
</protein>
<evidence type="ECO:0000256" key="8">
    <source>
        <dbReference type="HAMAP-Rule" id="MF_01454"/>
    </source>
</evidence>
<keyword evidence="3 8" id="KW-0479">Metal-binding</keyword>
<comment type="similarity">
    <text evidence="1 8">Belongs to the TRAFAC class OBG-HflX-like GTPase superfamily. OBG GTPase family.</text>
</comment>
<keyword evidence="2 8" id="KW-0963">Cytoplasm</keyword>
<keyword evidence="5 8" id="KW-0378">Hydrolase</keyword>
<dbReference type="SUPFAM" id="SSF82051">
    <property type="entry name" value="Obg GTP-binding protein N-terminal domain"/>
    <property type="match status" value="1"/>
</dbReference>
<dbReference type="GO" id="GO:0042254">
    <property type="term" value="P:ribosome biogenesis"/>
    <property type="evidence" value="ECO:0007669"/>
    <property type="project" value="UniProtKB-UniRule"/>
</dbReference>
<dbReference type="PANTHER" id="PTHR11702">
    <property type="entry name" value="DEVELOPMENTALLY REGULATED GTP-BINDING PROTEIN-RELATED"/>
    <property type="match status" value="1"/>
</dbReference>
<dbReference type="CDD" id="cd01898">
    <property type="entry name" value="Obg"/>
    <property type="match status" value="1"/>
</dbReference>
<dbReference type="InterPro" id="IPR014100">
    <property type="entry name" value="GTP-bd_Obg/CgtA"/>
</dbReference>
<dbReference type="NCBIfam" id="TIGR02729">
    <property type="entry name" value="Obg_CgtA"/>
    <property type="match status" value="1"/>
</dbReference>
<feature type="domain" description="Obg" evidence="11">
    <location>
        <begin position="1"/>
        <end position="159"/>
    </location>
</feature>
<evidence type="ECO:0000256" key="5">
    <source>
        <dbReference type="ARBA" id="ARBA00022801"/>
    </source>
</evidence>
<dbReference type="EMBL" id="JAHLFG010000002">
    <property type="protein sequence ID" value="MBU3825925.1"/>
    <property type="molecule type" value="Genomic_DNA"/>
</dbReference>